<dbReference type="PROSITE" id="PS50808">
    <property type="entry name" value="ZF_BED"/>
    <property type="match status" value="1"/>
</dbReference>
<dbReference type="RefSeq" id="XP_060410443.1">
    <property type="nucleotide sequence ID" value="XM_060552609.1"/>
</dbReference>
<evidence type="ECO:0000313" key="7">
    <source>
        <dbReference type="Proteomes" id="UP001230504"/>
    </source>
</evidence>
<comment type="caution">
    <text evidence="6">The sequence shown here is derived from an EMBL/GenBank/DDBJ whole genome shotgun (WGS) entry which is preliminary data.</text>
</comment>
<dbReference type="AlphaFoldDB" id="A0AAD8V224"/>
<dbReference type="GO" id="GO:0003677">
    <property type="term" value="F:DNA binding"/>
    <property type="evidence" value="ECO:0007669"/>
    <property type="project" value="InterPro"/>
</dbReference>
<keyword evidence="7" id="KW-1185">Reference proteome</keyword>
<dbReference type="Gene3D" id="3.30.160.60">
    <property type="entry name" value="Classic Zinc Finger"/>
    <property type="match status" value="1"/>
</dbReference>
<keyword evidence="2 4" id="KW-0863">Zinc-finger</keyword>
<organism evidence="6 7">
    <name type="scientific">Colletotrichum navitas</name>
    <dbReference type="NCBI Taxonomy" id="681940"/>
    <lineage>
        <taxon>Eukaryota</taxon>
        <taxon>Fungi</taxon>
        <taxon>Dikarya</taxon>
        <taxon>Ascomycota</taxon>
        <taxon>Pezizomycotina</taxon>
        <taxon>Sordariomycetes</taxon>
        <taxon>Hypocreomycetidae</taxon>
        <taxon>Glomerellales</taxon>
        <taxon>Glomerellaceae</taxon>
        <taxon>Colletotrichum</taxon>
        <taxon>Colletotrichum graminicola species complex</taxon>
    </lineage>
</organism>
<evidence type="ECO:0000256" key="4">
    <source>
        <dbReference type="PROSITE-ProRule" id="PRU00027"/>
    </source>
</evidence>
<dbReference type="InterPro" id="IPR003656">
    <property type="entry name" value="Znf_BED"/>
</dbReference>
<name>A0AAD8V224_9PEZI</name>
<protein>
    <recommendedName>
        <fullName evidence="5">BED-type domain-containing protein</fullName>
    </recommendedName>
</protein>
<gene>
    <name evidence="6" type="ORF">LY79DRAFT_346189</name>
</gene>
<dbReference type="Proteomes" id="UP001230504">
    <property type="component" value="Unassembled WGS sequence"/>
</dbReference>
<evidence type="ECO:0000256" key="3">
    <source>
        <dbReference type="ARBA" id="ARBA00022833"/>
    </source>
</evidence>
<keyword evidence="1" id="KW-0479">Metal-binding</keyword>
<dbReference type="GeneID" id="85436849"/>
<dbReference type="EMBL" id="JAHLJV010000068">
    <property type="protein sequence ID" value="KAK1579308.1"/>
    <property type="molecule type" value="Genomic_DNA"/>
</dbReference>
<dbReference type="GO" id="GO:0008270">
    <property type="term" value="F:zinc ion binding"/>
    <property type="evidence" value="ECO:0007669"/>
    <property type="project" value="UniProtKB-KW"/>
</dbReference>
<sequence length="122" mass="14960">MLFDFESCPGYVWCKVHEEWYKLGQKFNRHKRRHARLDQCKRCGMRLPSPKERNEHYWRHHKQWAKEKKFPDPRRRCMVCRKKMSKASFIKRHLRRSHLCNMVLGDLPTESQTGMLSDSEKE</sequence>
<dbReference type="PROSITE" id="PS00028">
    <property type="entry name" value="ZINC_FINGER_C2H2_1"/>
    <property type="match status" value="1"/>
</dbReference>
<evidence type="ECO:0000313" key="6">
    <source>
        <dbReference type="EMBL" id="KAK1579308.1"/>
    </source>
</evidence>
<evidence type="ECO:0000256" key="1">
    <source>
        <dbReference type="ARBA" id="ARBA00022723"/>
    </source>
</evidence>
<evidence type="ECO:0000256" key="2">
    <source>
        <dbReference type="ARBA" id="ARBA00022771"/>
    </source>
</evidence>
<dbReference type="InterPro" id="IPR013087">
    <property type="entry name" value="Znf_C2H2_type"/>
</dbReference>
<keyword evidence="3" id="KW-0862">Zinc</keyword>
<reference evidence="6" key="1">
    <citation type="submission" date="2021-06" db="EMBL/GenBank/DDBJ databases">
        <title>Comparative genomics, transcriptomics and evolutionary studies reveal genomic signatures of adaptation to plant cell wall in hemibiotrophic fungi.</title>
        <authorList>
            <consortium name="DOE Joint Genome Institute"/>
            <person name="Baroncelli R."/>
            <person name="Diaz J.F."/>
            <person name="Benocci T."/>
            <person name="Peng M."/>
            <person name="Battaglia E."/>
            <person name="Haridas S."/>
            <person name="Andreopoulos W."/>
            <person name="Labutti K."/>
            <person name="Pangilinan J."/>
            <person name="Floch G.L."/>
            <person name="Makela M.R."/>
            <person name="Henrissat B."/>
            <person name="Grigoriev I.V."/>
            <person name="Crouch J.A."/>
            <person name="De Vries R.P."/>
            <person name="Sukno S.A."/>
            <person name="Thon M.R."/>
        </authorList>
    </citation>
    <scope>NUCLEOTIDE SEQUENCE</scope>
    <source>
        <strain evidence="6">CBS 125086</strain>
    </source>
</reference>
<accession>A0AAD8V224</accession>
<evidence type="ECO:0000259" key="5">
    <source>
        <dbReference type="PROSITE" id="PS50808"/>
    </source>
</evidence>
<proteinExistence type="predicted"/>
<feature type="domain" description="BED-type" evidence="5">
    <location>
        <begin position="52"/>
        <end position="98"/>
    </location>
</feature>